<comment type="caution">
    <text evidence="2">The sequence shown here is derived from an EMBL/GenBank/DDBJ whole genome shotgun (WGS) entry which is preliminary data.</text>
</comment>
<keyword evidence="3" id="KW-1185">Reference proteome</keyword>
<evidence type="ECO:0000259" key="1">
    <source>
        <dbReference type="Pfam" id="PF13472"/>
    </source>
</evidence>
<dbReference type="SUPFAM" id="SSF53448">
    <property type="entry name" value="Nucleotide-diphospho-sugar transferases"/>
    <property type="match status" value="1"/>
</dbReference>
<organism evidence="2 3">
    <name type="scientific">Schaedlerella arabinosiphila</name>
    <dbReference type="NCBI Taxonomy" id="2044587"/>
    <lineage>
        <taxon>Bacteria</taxon>
        <taxon>Bacillati</taxon>
        <taxon>Bacillota</taxon>
        <taxon>Clostridia</taxon>
        <taxon>Lachnospirales</taxon>
        <taxon>Lachnospiraceae</taxon>
        <taxon>Schaedlerella</taxon>
    </lineage>
</organism>
<dbReference type="InterPro" id="IPR036514">
    <property type="entry name" value="SGNH_hydro_sf"/>
</dbReference>
<feature type="domain" description="SGNH hydrolase-type esterase" evidence="1">
    <location>
        <begin position="244"/>
        <end position="382"/>
    </location>
</feature>
<dbReference type="SUPFAM" id="SSF52266">
    <property type="entry name" value="SGNH hydrolase"/>
    <property type="match status" value="1"/>
</dbReference>
<dbReference type="Proteomes" id="UP000274920">
    <property type="component" value="Unassembled WGS sequence"/>
</dbReference>
<dbReference type="InterPro" id="IPR029044">
    <property type="entry name" value="Nucleotide-diphossugar_trans"/>
</dbReference>
<dbReference type="AlphaFoldDB" id="A0A3R8JMY2"/>
<dbReference type="Gene3D" id="3.40.50.1110">
    <property type="entry name" value="SGNH hydrolase"/>
    <property type="match status" value="1"/>
</dbReference>
<dbReference type="RefSeq" id="WP_125127942.1">
    <property type="nucleotide sequence ID" value="NZ_RHJS01000002.1"/>
</dbReference>
<dbReference type="EMBL" id="RHJS01000002">
    <property type="protein sequence ID" value="RRK32477.1"/>
    <property type="molecule type" value="Genomic_DNA"/>
</dbReference>
<reference evidence="2" key="1">
    <citation type="submission" date="2018-10" db="EMBL/GenBank/DDBJ databases">
        <title>Schaedlerella arabinophila gen. nov. sp. nov., isolated from the mouse intestinal tract and comparative analysis with the genome of the closely related altered Schaedler flora strain ASF502.</title>
        <authorList>
            <person name="Miyake S."/>
            <person name="Soh M."/>
            <person name="Seedorf H."/>
        </authorList>
    </citation>
    <scope>NUCLEOTIDE SEQUENCE [LARGE SCALE GENOMIC DNA]</scope>
    <source>
        <strain evidence="2">DSM 106076</strain>
    </source>
</reference>
<sequence length="395" mass="45359">MARGINKSEKKKKAETFCYIDCRIDTSLTNDFLNLNIWGKAVYRYVVETAIKSNVFDQIIVVTDSMKIEKSLGNEEGICVQSDFVFPKSDSVICVLSGRAVMLRSNTLKKACSLFCSGTMYSSISEAKYDFLFPCKFKSFISGYNSRPENIFAFYQINNGEIKDSSISTFQLNRDEALVINTVNDFELSIILKKKEEKKRNLTKAILERIEEKKGILSSGIDGETICLVGHSQIDYWKIENLAGYKVKNCGIAGISSFEYEQYILSKGMLDCSSDIFVIMHGTNDIVMDRRIDEIVFSIQETIFYIREKNKKALIYFISCLHTNGRLDRDNRRIDELNSRLEKVLGNVVNWINTEFMDDEFGELDIRYTIDGLHLSNKGYKILQDHIETRLIEDM</sequence>
<protein>
    <recommendedName>
        <fullName evidence="1">SGNH hydrolase-type esterase domain-containing protein</fullName>
    </recommendedName>
</protein>
<dbReference type="Pfam" id="PF13472">
    <property type="entry name" value="Lipase_GDSL_2"/>
    <property type="match status" value="1"/>
</dbReference>
<accession>A0A3R8JMY2</accession>
<evidence type="ECO:0000313" key="2">
    <source>
        <dbReference type="EMBL" id="RRK32477.1"/>
    </source>
</evidence>
<evidence type="ECO:0000313" key="3">
    <source>
        <dbReference type="Proteomes" id="UP000274920"/>
    </source>
</evidence>
<proteinExistence type="predicted"/>
<name>A0A3R8JMY2_9FIRM</name>
<dbReference type="Gene3D" id="3.90.550.10">
    <property type="entry name" value="Spore Coat Polysaccharide Biosynthesis Protein SpsA, Chain A"/>
    <property type="match status" value="1"/>
</dbReference>
<dbReference type="InterPro" id="IPR013830">
    <property type="entry name" value="SGNH_hydro"/>
</dbReference>
<gene>
    <name evidence="2" type="ORF">EBB54_14745</name>
</gene>